<dbReference type="SUPFAM" id="SSF52540">
    <property type="entry name" value="P-loop containing nucleoside triphosphate hydrolases"/>
    <property type="match status" value="2"/>
</dbReference>
<keyword evidence="1" id="KW-0547">Nucleotide-binding</keyword>
<evidence type="ECO:0000256" key="2">
    <source>
        <dbReference type="ARBA" id="ARBA00023134"/>
    </source>
</evidence>
<dbReference type="SMART" id="SM00174">
    <property type="entry name" value="RHO"/>
    <property type="match status" value="1"/>
</dbReference>
<dbReference type="PROSITE" id="PS50297">
    <property type="entry name" value="ANK_REP_REGION"/>
    <property type="match status" value="3"/>
</dbReference>
<dbReference type="SUPFAM" id="SSF48403">
    <property type="entry name" value="Ankyrin repeat"/>
    <property type="match status" value="1"/>
</dbReference>
<evidence type="ECO:0000256" key="3">
    <source>
        <dbReference type="PROSITE-ProRule" id="PRU00023"/>
    </source>
</evidence>
<dbReference type="InterPro" id="IPR002110">
    <property type="entry name" value="Ankyrin_rpt"/>
</dbReference>
<evidence type="ECO:0000256" key="1">
    <source>
        <dbReference type="ARBA" id="ARBA00022741"/>
    </source>
</evidence>
<dbReference type="PROSITE" id="PS51420">
    <property type="entry name" value="RHO"/>
    <property type="match status" value="1"/>
</dbReference>
<sequence>MSKSEYKIGFVGDIQSDKHFLLATYSKKKIQIKHNIKITKVQDFVKKLPIKSKKKEKITFIDISEEANTNLSKEFTRANVLVVCFSFRNPESLENIESKWLQEISKNAGHCPLAILGIGTEFRRNQQIIKSIQDRGKQPPSAKDGLEMTLKVGAHMYFEMPLDDLKMINSTMASIVSTMFDPELKDFQKKIKRQNKPQKVVNKNEKETNVLETKQYSYKFVVVGDQFSNKDSLLYLYDKEKMQDYKQKSSISSFLKNFEIDGKSVKVSVYDGSFQEDNSRNLTYLNSNLVLICFSLQIDESFENAKNLWFPEISKNCPNVPIVLVATYSNQIDSQNHIPKVKILQFAKEINAINYFIVEIAPKYQSIDSLKNITSLLFHNPSKLKARIVVEHQIESMCLLNQSPEESREALGLSYLHLAVLNGDFQHIQTFIDAGADLSEKTGMTVLHYACICDTSLSLIRSLLDYGVDVNAKTNETPLHFACQSNSNPALLTLLIKRGADVNAKNNWNALHYICEFEGDPECAEILLEARCDPNLKNNKTPIQIAEELEILEILQIMQKK</sequence>
<dbReference type="Pfam" id="PF00071">
    <property type="entry name" value="Ras"/>
    <property type="match status" value="2"/>
</dbReference>
<dbReference type="PROSITE" id="PS50088">
    <property type="entry name" value="ANK_REPEAT"/>
    <property type="match status" value="3"/>
</dbReference>
<organism evidence="4 5">
    <name type="scientific">Anaeramoeba ignava</name>
    <name type="common">Anaerobic marine amoeba</name>
    <dbReference type="NCBI Taxonomy" id="1746090"/>
    <lineage>
        <taxon>Eukaryota</taxon>
        <taxon>Metamonada</taxon>
        <taxon>Anaeramoebidae</taxon>
        <taxon>Anaeramoeba</taxon>
    </lineage>
</organism>
<dbReference type="GO" id="GO:0005525">
    <property type="term" value="F:GTP binding"/>
    <property type="evidence" value="ECO:0007669"/>
    <property type="project" value="UniProtKB-KW"/>
</dbReference>
<proteinExistence type="predicted"/>
<reference evidence="4" key="1">
    <citation type="submission" date="2022-10" db="EMBL/GenBank/DDBJ databases">
        <title>Novel sulphate-reducing endosymbionts in the free-living metamonad Anaeramoeba.</title>
        <authorList>
            <person name="Jerlstrom-Hultqvist J."/>
            <person name="Cepicka I."/>
            <person name="Gallot-Lavallee L."/>
            <person name="Salas-Leiva D."/>
            <person name="Curtis B.A."/>
            <person name="Zahonova K."/>
            <person name="Pipaliya S."/>
            <person name="Dacks J."/>
            <person name="Roger A.J."/>
        </authorList>
    </citation>
    <scope>NUCLEOTIDE SEQUENCE</scope>
    <source>
        <strain evidence="4">BMAN</strain>
    </source>
</reference>
<keyword evidence="2" id="KW-0342">GTP-binding</keyword>
<name>A0A9Q0LDM0_ANAIG</name>
<dbReference type="Proteomes" id="UP001149090">
    <property type="component" value="Unassembled WGS sequence"/>
</dbReference>
<keyword evidence="5" id="KW-1185">Reference proteome</keyword>
<dbReference type="EMBL" id="JAPDFW010000092">
    <property type="protein sequence ID" value="KAJ5070927.1"/>
    <property type="molecule type" value="Genomic_DNA"/>
</dbReference>
<dbReference type="SMART" id="SM00248">
    <property type="entry name" value="ANK"/>
    <property type="match status" value="4"/>
</dbReference>
<evidence type="ECO:0000313" key="5">
    <source>
        <dbReference type="Proteomes" id="UP001149090"/>
    </source>
</evidence>
<dbReference type="InterPro" id="IPR001806">
    <property type="entry name" value="Small_GTPase"/>
</dbReference>
<dbReference type="PROSITE" id="PS51419">
    <property type="entry name" value="RAB"/>
    <property type="match status" value="1"/>
</dbReference>
<dbReference type="GO" id="GO:0003924">
    <property type="term" value="F:GTPase activity"/>
    <property type="evidence" value="ECO:0007669"/>
    <property type="project" value="InterPro"/>
</dbReference>
<evidence type="ECO:0000313" key="4">
    <source>
        <dbReference type="EMBL" id="KAJ5070927.1"/>
    </source>
</evidence>
<dbReference type="Gene3D" id="1.25.40.20">
    <property type="entry name" value="Ankyrin repeat-containing domain"/>
    <property type="match status" value="2"/>
</dbReference>
<dbReference type="InterPro" id="IPR027417">
    <property type="entry name" value="P-loop_NTPase"/>
</dbReference>
<dbReference type="Pfam" id="PF12796">
    <property type="entry name" value="Ank_2"/>
    <property type="match status" value="1"/>
</dbReference>
<dbReference type="Gene3D" id="3.40.50.300">
    <property type="entry name" value="P-loop containing nucleotide triphosphate hydrolases"/>
    <property type="match status" value="2"/>
</dbReference>
<dbReference type="PRINTS" id="PR00449">
    <property type="entry name" value="RASTRNSFRMNG"/>
</dbReference>
<feature type="repeat" description="ANK" evidence="3">
    <location>
        <begin position="474"/>
        <end position="507"/>
    </location>
</feature>
<dbReference type="GO" id="GO:0007264">
    <property type="term" value="P:small GTPase-mediated signal transduction"/>
    <property type="evidence" value="ECO:0007669"/>
    <property type="project" value="InterPro"/>
</dbReference>
<protein>
    <submittedName>
        <fullName evidence="4">Gtpase crac1b</fullName>
    </submittedName>
</protein>
<dbReference type="AlphaFoldDB" id="A0A9Q0LDM0"/>
<dbReference type="InterPro" id="IPR036770">
    <property type="entry name" value="Ankyrin_rpt-contain_sf"/>
</dbReference>
<keyword evidence="3" id="KW-0040">ANK repeat</keyword>
<feature type="repeat" description="ANK" evidence="3">
    <location>
        <begin position="442"/>
        <end position="475"/>
    </location>
</feature>
<comment type="caution">
    <text evidence="4">The sequence shown here is derived from an EMBL/GenBank/DDBJ whole genome shotgun (WGS) entry which is preliminary data.</text>
</comment>
<gene>
    <name evidence="4" type="ORF">M0811_01908</name>
</gene>
<dbReference type="InterPro" id="IPR003578">
    <property type="entry name" value="Small_GTPase_Rho"/>
</dbReference>
<dbReference type="PANTHER" id="PTHR24072">
    <property type="entry name" value="RHO FAMILY GTPASE"/>
    <property type="match status" value="1"/>
</dbReference>
<accession>A0A9Q0LDM0</accession>
<feature type="repeat" description="ANK" evidence="3">
    <location>
        <begin position="411"/>
        <end position="443"/>
    </location>
</feature>